<feature type="domain" description="Xylanolytic transcriptional activator regulatory" evidence="8">
    <location>
        <begin position="282"/>
        <end position="355"/>
    </location>
</feature>
<comment type="subcellular location">
    <subcellularLocation>
        <location evidence="1">Nucleus</location>
    </subcellularLocation>
</comment>
<name>A0AAD6DFD6_9EURO</name>
<dbReference type="Proteomes" id="UP001216150">
    <property type="component" value="Unassembled WGS sequence"/>
</dbReference>
<evidence type="ECO:0000256" key="1">
    <source>
        <dbReference type="ARBA" id="ARBA00004123"/>
    </source>
</evidence>
<feature type="compositionally biased region" description="Polar residues" evidence="6">
    <location>
        <begin position="590"/>
        <end position="601"/>
    </location>
</feature>
<dbReference type="PANTHER" id="PTHR47540:SF6">
    <property type="entry name" value="ZN(II)2CYS6 TRANSCRIPTION FACTOR (EUROFUNG)"/>
    <property type="match status" value="1"/>
</dbReference>
<feature type="transmembrane region" description="Helical" evidence="7">
    <location>
        <begin position="253"/>
        <end position="274"/>
    </location>
</feature>
<proteinExistence type="predicted"/>
<keyword evidence="2" id="KW-0805">Transcription regulation</keyword>
<feature type="region of interest" description="Disordered" evidence="6">
    <location>
        <begin position="590"/>
        <end position="614"/>
    </location>
</feature>
<dbReference type="GO" id="GO:0045944">
    <property type="term" value="P:positive regulation of transcription by RNA polymerase II"/>
    <property type="evidence" value="ECO:0007669"/>
    <property type="project" value="TreeGrafter"/>
</dbReference>
<dbReference type="CDD" id="cd12148">
    <property type="entry name" value="fungal_TF_MHR"/>
    <property type="match status" value="1"/>
</dbReference>
<dbReference type="InterPro" id="IPR007219">
    <property type="entry name" value="XnlR_reg_dom"/>
</dbReference>
<evidence type="ECO:0000256" key="7">
    <source>
        <dbReference type="SAM" id="Phobius"/>
    </source>
</evidence>
<evidence type="ECO:0000313" key="10">
    <source>
        <dbReference type="Proteomes" id="UP001216150"/>
    </source>
</evidence>
<organism evidence="9 10">
    <name type="scientific">Penicillium hetheringtonii</name>
    <dbReference type="NCBI Taxonomy" id="911720"/>
    <lineage>
        <taxon>Eukaryota</taxon>
        <taxon>Fungi</taxon>
        <taxon>Dikarya</taxon>
        <taxon>Ascomycota</taxon>
        <taxon>Pezizomycotina</taxon>
        <taxon>Eurotiomycetes</taxon>
        <taxon>Eurotiomycetidae</taxon>
        <taxon>Eurotiales</taxon>
        <taxon>Aspergillaceae</taxon>
        <taxon>Penicillium</taxon>
    </lineage>
</organism>
<dbReference type="GO" id="GO:0005634">
    <property type="term" value="C:nucleus"/>
    <property type="evidence" value="ECO:0007669"/>
    <property type="project" value="UniProtKB-SubCell"/>
</dbReference>
<accession>A0AAD6DFD6</accession>
<dbReference type="Pfam" id="PF04082">
    <property type="entry name" value="Fungal_trans"/>
    <property type="match status" value="1"/>
</dbReference>
<keyword evidence="4" id="KW-0804">Transcription</keyword>
<dbReference type="SMART" id="SM00906">
    <property type="entry name" value="Fungal_trans"/>
    <property type="match status" value="1"/>
</dbReference>
<keyword evidence="7" id="KW-0812">Transmembrane</keyword>
<evidence type="ECO:0000256" key="2">
    <source>
        <dbReference type="ARBA" id="ARBA00023015"/>
    </source>
</evidence>
<dbReference type="AlphaFoldDB" id="A0AAD6DFD6"/>
<keyword evidence="10" id="KW-1185">Reference proteome</keyword>
<feature type="transmembrane region" description="Helical" evidence="7">
    <location>
        <begin position="211"/>
        <end position="232"/>
    </location>
</feature>
<evidence type="ECO:0000256" key="3">
    <source>
        <dbReference type="ARBA" id="ARBA00023125"/>
    </source>
</evidence>
<dbReference type="PANTHER" id="PTHR47540">
    <property type="entry name" value="THIAMINE REPRESSIBLE GENES REGULATORY PROTEIN THI5"/>
    <property type="match status" value="1"/>
</dbReference>
<feature type="region of interest" description="Disordered" evidence="6">
    <location>
        <begin position="17"/>
        <end position="46"/>
    </location>
</feature>
<dbReference type="GO" id="GO:0008270">
    <property type="term" value="F:zinc ion binding"/>
    <property type="evidence" value="ECO:0007669"/>
    <property type="project" value="InterPro"/>
</dbReference>
<evidence type="ECO:0000313" key="9">
    <source>
        <dbReference type="EMBL" id="KAJ5579042.1"/>
    </source>
</evidence>
<evidence type="ECO:0000256" key="6">
    <source>
        <dbReference type="SAM" id="MobiDB-lite"/>
    </source>
</evidence>
<protein>
    <recommendedName>
        <fullName evidence="8">Xylanolytic transcriptional activator regulatory domain-containing protein</fullName>
    </recommendedName>
</protein>
<keyword evidence="5" id="KW-0539">Nucleus</keyword>
<keyword evidence="7" id="KW-0472">Membrane</keyword>
<sequence>MVDERYLQRLLEEAKGQRQLDLPETQQQQKQQHYDPSPGTKRSADVAFSPTTHAGARCSVATGAYQDELPPYHPIDQERSVWANPFTLPSKTVNGIYKKRSGWTWLAPTSLWSLTTRLSLMMAEKLHLDTPHMVPSSLEKEIYPLHWRPASVEDPPDISGLPSMDDALYLFNTVKHHLDQHYRFFDEESFTQHLHEFYSTNSIQKATENRLWFVHFLLVLAFGHAFLLRTKITRDPPGSKFFVRAMSLLPDHTTLWTDGILAVEVLALAALYLYSIDHREAAHVYVGQAIRIAQLDGLHTDLPEDELGIKTVTRCRNLWWTLYVMDRHISSSLGLPMTTQDSDITASLNPNRNGSRHDATLNLHVKLSYLFSTILTSIYKNDKTELHVFLEKTRSILQMMTVYARDIEEIVSPQPSNSVETMPKGTRYITLLYHQCVLVATRPLLLSVLKERLDRLGGREDDWQSFLAPTKALISTGIKSAIKTLQILADENSLLEVFLPFEMEVTYGAALHLMIANSLFPSATDEHDYHQEAHSILDEMIFKGNKLAAARKEELSHLEGLFSELTARVERYGLQTLTLTTPEHIRNEMESQQSNLQQLQGTEMDPRFDSSQIKSEEQIAVL</sequence>
<evidence type="ECO:0000259" key="8">
    <source>
        <dbReference type="SMART" id="SM00906"/>
    </source>
</evidence>
<evidence type="ECO:0000256" key="4">
    <source>
        <dbReference type="ARBA" id="ARBA00023163"/>
    </source>
</evidence>
<comment type="caution">
    <text evidence="9">The sequence shown here is derived from an EMBL/GenBank/DDBJ whole genome shotgun (WGS) entry which is preliminary data.</text>
</comment>
<dbReference type="GO" id="GO:0043565">
    <property type="term" value="F:sequence-specific DNA binding"/>
    <property type="evidence" value="ECO:0007669"/>
    <property type="project" value="TreeGrafter"/>
</dbReference>
<reference evidence="9 10" key="1">
    <citation type="journal article" date="2023" name="IMA Fungus">
        <title>Comparative genomic study of the Penicillium genus elucidates a diverse pangenome and 15 lateral gene transfer events.</title>
        <authorList>
            <person name="Petersen C."/>
            <person name="Sorensen T."/>
            <person name="Nielsen M.R."/>
            <person name="Sondergaard T.E."/>
            <person name="Sorensen J.L."/>
            <person name="Fitzpatrick D.A."/>
            <person name="Frisvad J.C."/>
            <person name="Nielsen K.L."/>
        </authorList>
    </citation>
    <scope>NUCLEOTIDE SEQUENCE [LARGE SCALE GENOMIC DNA]</scope>
    <source>
        <strain evidence="9 10">IBT 29057</strain>
    </source>
</reference>
<dbReference type="InterPro" id="IPR051711">
    <property type="entry name" value="Stress_Response_Reg"/>
</dbReference>
<gene>
    <name evidence="9" type="ORF">N7450_007909</name>
</gene>
<dbReference type="EMBL" id="JAQJAC010000007">
    <property type="protein sequence ID" value="KAJ5579042.1"/>
    <property type="molecule type" value="Genomic_DNA"/>
</dbReference>
<keyword evidence="3" id="KW-0238">DNA-binding</keyword>
<keyword evidence="7" id="KW-1133">Transmembrane helix</keyword>
<evidence type="ECO:0000256" key="5">
    <source>
        <dbReference type="ARBA" id="ARBA00023242"/>
    </source>
</evidence>
<dbReference type="GO" id="GO:0006351">
    <property type="term" value="P:DNA-templated transcription"/>
    <property type="evidence" value="ECO:0007669"/>
    <property type="project" value="InterPro"/>
</dbReference>